<organism evidence="3 4">
    <name type="scientific">Leptomonas pyrrhocoris</name>
    <name type="common">Firebug parasite</name>
    <dbReference type="NCBI Taxonomy" id="157538"/>
    <lineage>
        <taxon>Eukaryota</taxon>
        <taxon>Discoba</taxon>
        <taxon>Euglenozoa</taxon>
        <taxon>Kinetoplastea</taxon>
        <taxon>Metakinetoplastina</taxon>
        <taxon>Trypanosomatida</taxon>
        <taxon>Trypanosomatidae</taxon>
        <taxon>Leishmaniinae</taxon>
        <taxon>Leptomonas</taxon>
    </lineage>
</organism>
<keyword evidence="1" id="KW-0175">Coiled coil</keyword>
<dbReference type="OMA" id="VQWRELM"/>
<keyword evidence="4" id="KW-1185">Reference proteome</keyword>
<evidence type="ECO:0000313" key="3">
    <source>
        <dbReference type="EMBL" id="KPA80546.1"/>
    </source>
</evidence>
<dbReference type="EMBL" id="LGTL01000008">
    <property type="protein sequence ID" value="KPA80545.1"/>
    <property type="molecule type" value="Genomic_DNA"/>
</dbReference>
<name>A0A0M9G202_LEPPY</name>
<dbReference type="VEuPathDB" id="TriTrypDB:LpyrH10_08_2010"/>
<feature type="compositionally biased region" description="Polar residues" evidence="2">
    <location>
        <begin position="148"/>
        <end position="158"/>
    </location>
</feature>
<evidence type="ECO:0000313" key="4">
    <source>
        <dbReference type="Proteomes" id="UP000037923"/>
    </source>
</evidence>
<dbReference type="OrthoDB" id="247938at2759"/>
<protein>
    <submittedName>
        <fullName evidence="3">Uncharacterized protein</fullName>
    </submittedName>
</protein>
<dbReference type="RefSeq" id="XP_015658984.1">
    <property type="nucleotide sequence ID" value="XM_015802540.1"/>
</dbReference>
<dbReference type="EMBL" id="LGTL01000008">
    <property type="protein sequence ID" value="KPA80546.1"/>
    <property type="molecule type" value="Genomic_DNA"/>
</dbReference>
<dbReference type="GeneID" id="26905043"/>
<accession>A0A0M9G202</accession>
<dbReference type="AlphaFoldDB" id="A0A0M9G202"/>
<sequence>MSVLTSVEISPASIAAEKAKLTATHQRLESLTAQLTQLQEEVKKVRDEERNLSASVRWRELMAAVNEDDAVYGITERLTDAFTAFHESLVEPEGYMQNQRDEAQSGENIVQYSDTDDYADFSGVEAVVEDVLAVAKESLETHSADPTIRSSNRSSPAGSLTHRAKSNRASAESEEDFVWNAAARRQALLQLLVVSVLMGKVEQHCRFDSIRDPSDAPRTDAEELRDGVAAVWQWLFYEQPTMLTAAERKEWMDIAGTFLGEAYTATP</sequence>
<dbReference type="RefSeq" id="XP_015658985.1">
    <property type="nucleotide sequence ID" value="XM_015802541.1"/>
</dbReference>
<proteinExistence type="predicted"/>
<feature type="region of interest" description="Disordered" evidence="2">
    <location>
        <begin position="142"/>
        <end position="168"/>
    </location>
</feature>
<comment type="caution">
    <text evidence="3">The sequence shown here is derived from an EMBL/GenBank/DDBJ whole genome shotgun (WGS) entry which is preliminary data.</text>
</comment>
<evidence type="ECO:0000256" key="2">
    <source>
        <dbReference type="SAM" id="MobiDB-lite"/>
    </source>
</evidence>
<reference evidence="3 4" key="1">
    <citation type="submission" date="2015-07" db="EMBL/GenBank/DDBJ databases">
        <title>High-quality genome of monoxenous trypanosomatid Leptomonas pyrrhocoris.</title>
        <authorList>
            <person name="Flegontov P."/>
            <person name="Butenko A."/>
            <person name="Firsov S."/>
            <person name="Vlcek C."/>
            <person name="Logacheva M.D."/>
            <person name="Field M."/>
            <person name="Filatov D."/>
            <person name="Flegontova O."/>
            <person name="Gerasimov E."/>
            <person name="Jackson A.P."/>
            <person name="Kelly S."/>
            <person name="Opperdoes F."/>
            <person name="O'Reilly A."/>
            <person name="Votypka J."/>
            <person name="Yurchenko V."/>
            <person name="Lukes J."/>
        </authorList>
    </citation>
    <scope>NUCLEOTIDE SEQUENCE [LARGE SCALE GENOMIC DNA]</scope>
    <source>
        <strain evidence="3">H10</strain>
    </source>
</reference>
<gene>
    <name evidence="3" type="ORF">ABB37_04752</name>
</gene>
<feature type="coiled-coil region" evidence="1">
    <location>
        <begin position="21"/>
        <end position="55"/>
    </location>
</feature>
<evidence type="ECO:0000256" key="1">
    <source>
        <dbReference type="SAM" id="Coils"/>
    </source>
</evidence>
<dbReference type="Proteomes" id="UP000037923">
    <property type="component" value="Unassembled WGS sequence"/>
</dbReference>